<evidence type="ECO:0000256" key="4">
    <source>
        <dbReference type="ARBA" id="ARBA00022989"/>
    </source>
</evidence>
<dbReference type="GO" id="GO:0008374">
    <property type="term" value="F:O-acyltransferase activity"/>
    <property type="evidence" value="ECO:0007669"/>
    <property type="project" value="TreeGrafter"/>
</dbReference>
<feature type="transmembrane region" description="Helical" evidence="7">
    <location>
        <begin position="66"/>
        <end position="85"/>
    </location>
</feature>
<keyword evidence="8" id="KW-0808">Transferase</keyword>
<evidence type="ECO:0000256" key="5">
    <source>
        <dbReference type="ARBA" id="ARBA00023136"/>
    </source>
</evidence>
<feature type="transmembrane region" description="Helical" evidence="7">
    <location>
        <begin position="523"/>
        <end position="542"/>
    </location>
</feature>
<dbReference type="Pfam" id="PF03062">
    <property type="entry name" value="MBOAT"/>
    <property type="match status" value="1"/>
</dbReference>
<evidence type="ECO:0000256" key="1">
    <source>
        <dbReference type="ARBA" id="ARBA00004141"/>
    </source>
</evidence>
<feature type="compositionally biased region" description="Basic and acidic residues" evidence="6">
    <location>
        <begin position="34"/>
        <end position="49"/>
    </location>
</feature>
<dbReference type="PANTHER" id="PTHR13285:SF18">
    <property type="entry name" value="PROTEIN-CYSTEINE N-PALMITOYLTRANSFERASE RASP"/>
    <property type="match status" value="1"/>
</dbReference>
<evidence type="ECO:0000313" key="8">
    <source>
        <dbReference type="EMBL" id="KAF2224390.1"/>
    </source>
</evidence>
<reference evidence="9" key="1">
    <citation type="journal article" date="2020" name="Stud. Mycol.">
        <title>101 Dothideomycetes genomes: A test case for predicting lifestyles and emergence of pathogens.</title>
        <authorList>
            <person name="Haridas S."/>
            <person name="Albert R."/>
            <person name="Binder M."/>
            <person name="Bloem J."/>
            <person name="LaButti K."/>
            <person name="Salamov A."/>
            <person name="Andreopoulos B."/>
            <person name="Baker S."/>
            <person name="Barry K."/>
            <person name="Bills G."/>
            <person name="Bluhm B."/>
            <person name="Cannon C."/>
            <person name="Castanera R."/>
            <person name="Culley D."/>
            <person name="Daum C."/>
            <person name="Ezra D."/>
            <person name="Gonzalez J."/>
            <person name="Henrissat B."/>
            <person name="Kuo A."/>
            <person name="Liang C."/>
            <person name="Lipzen A."/>
            <person name="Lutzoni F."/>
            <person name="Magnuson J."/>
            <person name="Mondo S."/>
            <person name="Nolan M."/>
            <person name="Ohm R."/>
            <person name="Pangilinan J."/>
            <person name="Park H.-J."/>
            <person name="Ramirez L."/>
            <person name="Alfaro M."/>
            <person name="Sun H."/>
            <person name="Tritt A."/>
            <person name="Yoshinaga Y."/>
            <person name="Zwiers L.-H."/>
            <person name="Turgeon B."/>
            <person name="Goodwin S."/>
            <person name="Spatafora J."/>
            <person name="Crous P."/>
            <person name="Grigoriev I."/>
        </authorList>
    </citation>
    <scope>NUCLEOTIDE SEQUENCE [LARGE SCALE GENOMIC DNA]</scope>
    <source>
        <strain evidence="9">CECT 20119</strain>
    </source>
</reference>
<comment type="subcellular location">
    <subcellularLocation>
        <location evidence="1">Membrane</location>
        <topology evidence="1">Multi-pass membrane protein</topology>
    </subcellularLocation>
</comment>
<feature type="transmembrane region" description="Helical" evidence="7">
    <location>
        <begin position="420"/>
        <end position="437"/>
    </location>
</feature>
<evidence type="ECO:0000313" key="9">
    <source>
        <dbReference type="Proteomes" id="UP000799538"/>
    </source>
</evidence>
<keyword evidence="4 7" id="KW-1133">Transmembrane helix</keyword>
<dbReference type="GO" id="GO:0016020">
    <property type="term" value="C:membrane"/>
    <property type="evidence" value="ECO:0007669"/>
    <property type="project" value="UniProtKB-SubCell"/>
</dbReference>
<sequence>MAATMNRPLNLFKAIYSLDTLDTRLTTSSTSPPRSKEDQDKVLTSKRDLGPPLPDAHPSKWKTPEFISYVIIVAIAVPLMIKAMYDASQPGSPDWDKVSKHLSPGWIPGRQVDNSDAQYSMFRDHIPYMAALLVAQPLLRRLYGAFWRIDSYTQVRPESSNGNGLSHGLSASAAANARLEHRISFDFGFAIIFIGALHGVSALKVLLILYVNYKLATGLPRSYVPPATWIFNLGILFANELGHGYPLAEMLSHISPSDPSNPSPLAAWASAIDNYGGLVKRWEILFNLTVLRLISFNLDYYWATGHNGTSPIEKKQLTPSLLSERDRVTYGASLPDFTFRTYISYALYAPLYLTGPILTFNDYISQSRHPLPTITPLRTFLYGIRFLLVLLCMELVLHYLYAVALKDAPPTWHRYSPFQLAMLGYFNLHIIWLKLLIPWRFARLWALLDGIDPPENMVRCMSDNYSTLAFWRGWHRSFNRWIVRYIYIPLGGSSGGKVRGIANFLVVFTFVAVWHDINLRLLMWGWLITLFVLPEVLAGMVFPKRKFKGREDFYRRLAGVGAVANVLMMMAGNSVGFALGLEGTVELAKGVVGDVGGVVFFVTACAVLYVGVQVMFEHREGEKRRGVKLAC</sequence>
<protein>
    <submittedName>
        <fullName evidence="8">Acyltransferase</fullName>
    </submittedName>
</protein>
<feature type="region of interest" description="Disordered" evidence="6">
    <location>
        <begin position="25"/>
        <end position="57"/>
    </location>
</feature>
<dbReference type="InterPro" id="IPR004299">
    <property type="entry name" value="MBOAT_fam"/>
</dbReference>
<dbReference type="OrthoDB" id="420606at2759"/>
<keyword evidence="8" id="KW-0012">Acyltransferase</keyword>
<dbReference type="PANTHER" id="PTHR13285">
    <property type="entry name" value="ACYLTRANSFERASE"/>
    <property type="match status" value="1"/>
</dbReference>
<keyword evidence="5 7" id="KW-0472">Membrane</keyword>
<gene>
    <name evidence="8" type="ORF">BDZ85DRAFT_289054</name>
</gene>
<dbReference type="EMBL" id="ML992505">
    <property type="protein sequence ID" value="KAF2224390.1"/>
    <property type="molecule type" value="Genomic_DNA"/>
</dbReference>
<evidence type="ECO:0000256" key="6">
    <source>
        <dbReference type="SAM" id="MobiDB-lite"/>
    </source>
</evidence>
<feature type="transmembrane region" description="Helical" evidence="7">
    <location>
        <begin position="187"/>
        <end position="211"/>
    </location>
</feature>
<feature type="transmembrane region" description="Helical" evidence="7">
    <location>
        <begin position="595"/>
        <end position="616"/>
    </location>
</feature>
<evidence type="ECO:0000256" key="2">
    <source>
        <dbReference type="ARBA" id="ARBA00010323"/>
    </source>
</evidence>
<keyword evidence="9" id="KW-1185">Reference proteome</keyword>
<feature type="transmembrane region" description="Helical" evidence="7">
    <location>
        <begin position="554"/>
        <end position="575"/>
    </location>
</feature>
<dbReference type="Proteomes" id="UP000799538">
    <property type="component" value="Unassembled WGS sequence"/>
</dbReference>
<evidence type="ECO:0000256" key="3">
    <source>
        <dbReference type="ARBA" id="ARBA00022692"/>
    </source>
</evidence>
<evidence type="ECO:0000256" key="7">
    <source>
        <dbReference type="SAM" id="Phobius"/>
    </source>
</evidence>
<feature type="transmembrane region" description="Helical" evidence="7">
    <location>
        <begin position="284"/>
        <end position="303"/>
    </location>
</feature>
<name>A0A6A6GG10_9PEZI</name>
<accession>A0A6A6GG10</accession>
<feature type="transmembrane region" description="Helical" evidence="7">
    <location>
        <begin position="342"/>
        <end position="360"/>
    </location>
</feature>
<organism evidence="8 9">
    <name type="scientific">Elsinoe ampelina</name>
    <dbReference type="NCBI Taxonomy" id="302913"/>
    <lineage>
        <taxon>Eukaryota</taxon>
        <taxon>Fungi</taxon>
        <taxon>Dikarya</taxon>
        <taxon>Ascomycota</taxon>
        <taxon>Pezizomycotina</taxon>
        <taxon>Dothideomycetes</taxon>
        <taxon>Dothideomycetidae</taxon>
        <taxon>Myriangiales</taxon>
        <taxon>Elsinoaceae</taxon>
        <taxon>Elsinoe</taxon>
    </lineage>
</organism>
<dbReference type="GO" id="GO:0005783">
    <property type="term" value="C:endoplasmic reticulum"/>
    <property type="evidence" value="ECO:0007669"/>
    <property type="project" value="TreeGrafter"/>
</dbReference>
<feature type="transmembrane region" description="Helical" evidence="7">
    <location>
        <begin position="380"/>
        <end position="400"/>
    </location>
</feature>
<dbReference type="InterPro" id="IPR051085">
    <property type="entry name" value="MB_O-acyltransferase"/>
</dbReference>
<keyword evidence="3 7" id="KW-0812">Transmembrane</keyword>
<proteinExistence type="inferred from homology"/>
<comment type="similarity">
    <text evidence="2">Belongs to the membrane-bound acyltransferase family.</text>
</comment>
<dbReference type="GO" id="GO:0006506">
    <property type="term" value="P:GPI anchor biosynthetic process"/>
    <property type="evidence" value="ECO:0007669"/>
    <property type="project" value="TreeGrafter"/>
</dbReference>
<dbReference type="AlphaFoldDB" id="A0A6A6GG10"/>